<keyword evidence="2" id="KW-1185">Reference proteome</keyword>
<gene>
    <name evidence="1" type="ORF">O181_049596</name>
</gene>
<proteinExistence type="predicted"/>
<reference evidence="1" key="1">
    <citation type="submission" date="2021-03" db="EMBL/GenBank/DDBJ databases">
        <title>Draft genome sequence of rust myrtle Austropuccinia psidii MF-1, a brazilian biotype.</title>
        <authorList>
            <person name="Quecine M.C."/>
            <person name="Pachon D.M.R."/>
            <person name="Bonatelli M.L."/>
            <person name="Correr F.H."/>
            <person name="Franceschini L.M."/>
            <person name="Leite T.F."/>
            <person name="Margarido G.R.A."/>
            <person name="Almeida C.A."/>
            <person name="Ferrarezi J.A."/>
            <person name="Labate C.A."/>
        </authorList>
    </citation>
    <scope>NUCLEOTIDE SEQUENCE</scope>
    <source>
        <strain evidence="1">MF-1</strain>
    </source>
</reference>
<dbReference type="GO" id="GO:0003676">
    <property type="term" value="F:nucleic acid binding"/>
    <property type="evidence" value="ECO:0007669"/>
    <property type="project" value="InterPro"/>
</dbReference>
<comment type="caution">
    <text evidence="1">The sequence shown here is derived from an EMBL/GenBank/DDBJ whole genome shotgun (WGS) entry which is preliminary data.</text>
</comment>
<protein>
    <submittedName>
        <fullName evidence="1">Uncharacterized protein</fullName>
    </submittedName>
</protein>
<dbReference type="EMBL" id="AVOT02021208">
    <property type="protein sequence ID" value="MBW0509881.1"/>
    <property type="molecule type" value="Genomic_DNA"/>
</dbReference>
<dbReference type="Proteomes" id="UP000765509">
    <property type="component" value="Unassembled WGS sequence"/>
</dbReference>
<accession>A0A9Q3DSN8</accession>
<sequence length="86" mass="9958">MKQNLEDIIRIYCTYGLEPKDSDDFTHDWYTLIPVLELEYKTSIHSSTGKTPAMLEKGCNPRAPYDTLTKDLVNIHPTERSLKIML</sequence>
<dbReference type="Gene3D" id="3.30.420.10">
    <property type="entry name" value="Ribonuclease H-like superfamily/Ribonuclease H"/>
    <property type="match status" value="1"/>
</dbReference>
<dbReference type="InterPro" id="IPR036397">
    <property type="entry name" value="RNaseH_sf"/>
</dbReference>
<evidence type="ECO:0000313" key="1">
    <source>
        <dbReference type="EMBL" id="MBW0509881.1"/>
    </source>
</evidence>
<organism evidence="1 2">
    <name type="scientific">Austropuccinia psidii MF-1</name>
    <dbReference type="NCBI Taxonomy" id="1389203"/>
    <lineage>
        <taxon>Eukaryota</taxon>
        <taxon>Fungi</taxon>
        <taxon>Dikarya</taxon>
        <taxon>Basidiomycota</taxon>
        <taxon>Pucciniomycotina</taxon>
        <taxon>Pucciniomycetes</taxon>
        <taxon>Pucciniales</taxon>
        <taxon>Sphaerophragmiaceae</taxon>
        <taxon>Austropuccinia</taxon>
    </lineage>
</organism>
<evidence type="ECO:0000313" key="2">
    <source>
        <dbReference type="Proteomes" id="UP000765509"/>
    </source>
</evidence>
<dbReference type="AlphaFoldDB" id="A0A9Q3DSN8"/>
<name>A0A9Q3DSN8_9BASI</name>